<proteinExistence type="inferred from homology"/>
<dbReference type="Proteomes" id="UP000601435">
    <property type="component" value="Unassembled WGS sequence"/>
</dbReference>
<comment type="caution">
    <text evidence="9">The sequence shown here is derived from an EMBL/GenBank/DDBJ whole genome shotgun (WGS) entry which is preliminary data.</text>
</comment>
<evidence type="ECO:0000256" key="4">
    <source>
        <dbReference type="ARBA" id="ARBA00022490"/>
    </source>
</evidence>
<evidence type="ECO:0000256" key="1">
    <source>
        <dbReference type="ARBA" id="ARBA00004123"/>
    </source>
</evidence>
<evidence type="ECO:0000313" key="9">
    <source>
        <dbReference type="EMBL" id="CAE7185945.1"/>
    </source>
</evidence>
<keyword evidence="4" id="KW-0963">Cytoplasm</keyword>
<name>A0A812IX26_9DINO</name>
<dbReference type="AlphaFoldDB" id="A0A812IX26"/>
<protein>
    <recommendedName>
        <fullName evidence="8">Inner centromere protein ARK-binding domain-containing protein</fullName>
    </recommendedName>
</protein>
<feature type="non-terminal residue" evidence="9">
    <location>
        <position position="141"/>
    </location>
</feature>
<comment type="similarity">
    <text evidence="3">Belongs to the INCENP family.</text>
</comment>
<evidence type="ECO:0000259" key="8">
    <source>
        <dbReference type="Pfam" id="PF03941"/>
    </source>
</evidence>
<dbReference type="InterPro" id="IPR005635">
    <property type="entry name" value="Inner_centromere_prot_ARK-bd"/>
</dbReference>
<reference evidence="9" key="1">
    <citation type="submission" date="2021-02" db="EMBL/GenBank/DDBJ databases">
        <authorList>
            <person name="Dougan E. K."/>
            <person name="Rhodes N."/>
            <person name="Thang M."/>
            <person name="Chan C."/>
        </authorList>
    </citation>
    <scope>NUCLEOTIDE SEQUENCE</scope>
</reference>
<dbReference type="EMBL" id="CAJNJA010005224">
    <property type="protein sequence ID" value="CAE7185945.1"/>
    <property type="molecule type" value="Genomic_DNA"/>
</dbReference>
<keyword evidence="5" id="KW-0206">Cytoskeleton</keyword>
<organism evidence="9 10">
    <name type="scientific">Symbiodinium necroappetens</name>
    <dbReference type="NCBI Taxonomy" id="1628268"/>
    <lineage>
        <taxon>Eukaryota</taxon>
        <taxon>Sar</taxon>
        <taxon>Alveolata</taxon>
        <taxon>Dinophyceae</taxon>
        <taxon>Suessiales</taxon>
        <taxon>Symbiodiniaceae</taxon>
        <taxon>Symbiodinium</taxon>
    </lineage>
</organism>
<evidence type="ECO:0000256" key="3">
    <source>
        <dbReference type="ARBA" id="ARBA00010042"/>
    </source>
</evidence>
<evidence type="ECO:0000313" key="10">
    <source>
        <dbReference type="Proteomes" id="UP000601435"/>
    </source>
</evidence>
<dbReference type="GO" id="GO:0005634">
    <property type="term" value="C:nucleus"/>
    <property type="evidence" value="ECO:0007669"/>
    <property type="project" value="UniProtKB-SubCell"/>
</dbReference>
<comment type="subcellular location">
    <subcellularLocation>
        <location evidence="2">Cytoplasm</location>
        <location evidence="2">Cytoskeleton</location>
        <location evidence="2">Spindle</location>
    </subcellularLocation>
    <subcellularLocation>
        <location evidence="1">Nucleus</location>
    </subcellularLocation>
</comment>
<dbReference type="OrthoDB" id="436136at2759"/>
<feature type="region of interest" description="Disordered" evidence="7">
    <location>
        <begin position="16"/>
        <end position="53"/>
    </location>
</feature>
<gene>
    <name evidence="9" type="ORF">SNEC2469_LOCUS902</name>
</gene>
<feature type="domain" description="Inner centromere protein ARK-binding" evidence="8">
    <location>
        <begin position="41"/>
        <end position="90"/>
    </location>
</feature>
<evidence type="ECO:0000256" key="2">
    <source>
        <dbReference type="ARBA" id="ARBA00004186"/>
    </source>
</evidence>
<evidence type="ECO:0000256" key="5">
    <source>
        <dbReference type="ARBA" id="ARBA00023212"/>
    </source>
</evidence>
<dbReference type="Pfam" id="PF03941">
    <property type="entry name" value="INCENP_ARK-bind"/>
    <property type="match status" value="1"/>
</dbReference>
<sequence>PVPAFALKPPEPEPWQLLRQIQLPDKKEEENYEISEKGSNSEAEEEPDRSHKRTPDWSLKFLELLETQADIDADTIFGSRVPRCVLEEIFTDRDYLRYAADRPARRRRGSSGEWRRDRLSRAEICKYKEQTGQHRRWQPRG</sequence>
<keyword evidence="6" id="KW-0539">Nucleus</keyword>
<accession>A0A812IX26</accession>
<evidence type="ECO:0000256" key="6">
    <source>
        <dbReference type="ARBA" id="ARBA00023242"/>
    </source>
</evidence>
<keyword evidence="10" id="KW-1185">Reference proteome</keyword>
<evidence type="ECO:0000256" key="7">
    <source>
        <dbReference type="SAM" id="MobiDB-lite"/>
    </source>
</evidence>
<dbReference type="GO" id="GO:0005819">
    <property type="term" value="C:spindle"/>
    <property type="evidence" value="ECO:0007669"/>
    <property type="project" value="UniProtKB-SubCell"/>
</dbReference>